<dbReference type="Proteomes" id="UP000029500">
    <property type="component" value="Chromosome"/>
</dbReference>
<dbReference type="EMBL" id="CP009287">
    <property type="protein sequence ID" value="AIQ69315.1"/>
    <property type="molecule type" value="Genomic_DNA"/>
</dbReference>
<protein>
    <submittedName>
        <fullName evidence="1">Uncharacterized protein</fullName>
    </submittedName>
</protein>
<evidence type="ECO:0000313" key="1">
    <source>
        <dbReference type="EMBL" id="AIQ69315.1"/>
    </source>
</evidence>
<sequence length="74" mass="7894">MTVTVSEWTAAQASLTEALKSLDKEQVPILAAGLLATVRLLSGDSCGVVLYSYHIGRLSSPLFSDNRCEPVSLL</sequence>
<name>A0A089MAC0_9BACL</name>
<dbReference type="KEGG" id="pgm:PGRAT_18035"/>
<proteinExistence type="predicted"/>
<gene>
    <name evidence="1" type="ORF">PGRAT_18035</name>
</gene>
<dbReference type="AlphaFoldDB" id="A0A089MAC0"/>
<reference evidence="1 2" key="1">
    <citation type="submission" date="2014-08" db="EMBL/GenBank/DDBJ databases">
        <title>Comparative genomics of the Paenibacillus odorifer group.</title>
        <authorList>
            <person name="den Bakker H.C."/>
            <person name="Tsai Y.-C."/>
            <person name="Martin N."/>
            <person name="Korlach J."/>
            <person name="Wiedmann M."/>
        </authorList>
    </citation>
    <scope>NUCLEOTIDE SEQUENCE [LARGE SCALE GENOMIC DNA]</scope>
    <source>
        <strain evidence="1 2">DSM 15220</strain>
    </source>
</reference>
<keyword evidence="2" id="KW-1185">Reference proteome</keyword>
<evidence type="ECO:0000313" key="2">
    <source>
        <dbReference type="Proteomes" id="UP000029500"/>
    </source>
</evidence>
<accession>A0A089MAC0</accession>
<dbReference type="HOGENOM" id="CLU_2684342_0_0_9"/>
<organism evidence="1 2">
    <name type="scientific">Paenibacillus graminis</name>
    <dbReference type="NCBI Taxonomy" id="189425"/>
    <lineage>
        <taxon>Bacteria</taxon>
        <taxon>Bacillati</taxon>
        <taxon>Bacillota</taxon>
        <taxon>Bacilli</taxon>
        <taxon>Bacillales</taxon>
        <taxon>Paenibacillaceae</taxon>
        <taxon>Paenibacillus</taxon>
    </lineage>
</organism>